<gene>
    <name evidence="3" type="ORF">MBRA_32240</name>
</gene>
<protein>
    <submittedName>
        <fullName evidence="3">Glycosyltransferase</fullName>
    </submittedName>
</protein>
<dbReference type="Gene3D" id="3.40.50.2000">
    <property type="entry name" value="Glycogen Phosphorylase B"/>
    <property type="match status" value="2"/>
</dbReference>
<dbReference type="CDD" id="cd03784">
    <property type="entry name" value="GT1_Gtf-like"/>
    <property type="match status" value="1"/>
</dbReference>
<proteinExistence type="predicted"/>
<name>A0ABN6B5K9_9MYCO</name>
<sequence>MPHAECVNRIRAAQEALDGRVKPVGSLNSHDKRKARISAMKFVLACYGSRGDVEPCVAIGRELLRRGHEVRMVVPPDLVGFAESVGLSAVGCGPDMRAVLEAHRKFWTCLFRNPWRVRDLIAFRRAVGEPIIQCWEEMSTTLRSLGDGADLLFTGLNFEDAAANVAEYYDIPLATLHYFPLRPNGQLLSFLPAPLGRSAMRAFWWLSWRGTKKVEDAQRRELGLPKVPGPSPRRISERGSLEIQAYDEVCFPGLAAEWAKFGDQRPFVGALTMELPTDADDEVASWIAAGTPPVLFGFGSIAVESPAATLGMISEACARLGERALVCSGGTDFSGVPHSGHVKVVDVVNYAGVFPACRAVVHHGGAGTTAAGLRAGVPTLILSTDLDQTLWGARVKRLKVGTARRFSTTNQQTLLDDLRTILAPEYVARAREIATRMTKPAESVAAATDLVENFARGK</sequence>
<feature type="domain" description="Erythromycin biosynthesis protein CIII-like C-terminal" evidence="2">
    <location>
        <begin position="332"/>
        <end position="438"/>
    </location>
</feature>
<dbReference type="InterPro" id="IPR002213">
    <property type="entry name" value="UDP_glucos_trans"/>
</dbReference>
<evidence type="ECO:0000313" key="3">
    <source>
        <dbReference type="EMBL" id="BBZ13029.1"/>
    </source>
</evidence>
<reference evidence="3 4" key="1">
    <citation type="journal article" date="2019" name="Emerg. Microbes Infect.">
        <title>Comprehensive subspecies identification of 175 nontuberculous mycobacteria species based on 7547 genomic profiles.</title>
        <authorList>
            <person name="Matsumoto Y."/>
            <person name="Kinjo T."/>
            <person name="Motooka D."/>
            <person name="Nabeya D."/>
            <person name="Jung N."/>
            <person name="Uechi K."/>
            <person name="Horii T."/>
            <person name="Iida T."/>
            <person name="Fujita J."/>
            <person name="Nakamura S."/>
        </authorList>
    </citation>
    <scope>NUCLEOTIDE SEQUENCE [LARGE SCALE GENOMIC DNA]</scope>
    <source>
        <strain evidence="3 4">JCM 12687</strain>
    </source>
</reference>
<dbReference type="InterPro" id="IPR010610">
    <property type="entry name" value="EryCIII-like_C"/>
</dbReference>
<keyword evidence="4" id="KW-1185">Reference proteome</keyword>
<evidence type="ECO:0000259" key="1">
    <source>
        <dbReference type="Pfam" id="PF03033"/>
    </source>
</evidence>
<feature type="domain" description="Glycosyltransferase family 28 N-terminal" evidence="1">
    <location>
        <begin position="42"/>
        <end position="117"/>
    </location>
</feature>
<dbReference type="PANTHER" id="PTHR48050:SF13">
    <property type="entry name" value="STEROL 3-BETA-GLUCOSYLTRANSFERASE UGT80A2"/>
    <property type="match status" value="1"/>
</dbReference>
<evidence type="ECO:0000259" key="2">
    <source>
        <dbReference type="Pfam" id="PF06722"/>
    </source>
</evidence>
<accession>A0ABN6B5K9</accession>
<organism evidence="3 4">
    <name type="scientific">Mycobacterium branderi</name>
    <dbReference type="NCBI Taxonomy" id="43348"/>
    <lineage>
        <taxon>Bacteria</taxon>
        <taxon>Bacillati</taxon>
        <taxon>Actinomycetota</taxon>
        <taxon>Actinomycetes</taxon>
        <taxon>Mycobacteriales</taxon>
        <taxon>Mycobacteriaceae</taxon>
        <taxon>Mycobacterium</taxon>
    </lineage>
</organism>
<dbReference type="EMBL" id="AP022606">
    <property type="protein sequence ID" value="BBZ13029.1"/>
    <property type="molecule type" value="Genomic_DNA"/>
</dbReference>
<dbReference type="InterPro" id="IPR004276">
    <property type="entry name" value="GlycoTrans_28_N"/>
</dbReference>
<dbReference type="Pfam" id="PF06722">
    <property type="entry name" value="EryCIII-like_C"/>
    <property type="match status" value="1"/>
</dbReference>
<dbReference type="Proteomes" id="UP000467379">
    <property type="component" value="Chromosome"/>
</dbReference>
<evidence type="ECO:0000313" key="4">
    <source>
        <dbReference type="Proteomes" id="UP000467379"/>
    </source>
</evidence>
<dbReference type="SUPFAM" id="SSF53756">
    <property type="entry name" value="UDP-Glycosyltransferase/glycogen phosphorylase"/>
    <property type="match status" value="1"/>
</dbReference>
<dbReference type="Pfam" id="PF03033">
    <property type="entry name" value="Glyco_transf_28"/>
    <property type="match status" value="1"/>
</dbReference>
<dbReference type="InterPro" id="IPR050426">
    <property type="entry name" value="Glycosyltransferase_28"/>
</dbReference>
<dbReference type="PANTHER" id="PTHR48050">
    <property type="entry name" value="STEROL 3-BETA-GLUCOSYLTRANSFERASE"/>
    <property type="match status" value="1"/>
</dbReference>